<dbReference type="Proteomes" id="UP000223759">
    <property type="component" value="Unassembled WGS sequence"/>
</dbReference>
<dbReference type="CDD" id="cd01734">
    <property type="entry name" value="YlxS_C"/>
    <property type="match status" value="1"/>
</dbReference>
<dbReference type="Gene3D" id="3.30.300.70">
    <property type="entry name" value="RimP-like superfamily, N-terminal"/>
    <property type="match status" value="1"/>
</dbReference>
<dbReference type="InterPro" id="IPR028998">
    <property type="entry name" value="RimP_C"/>
</dbReference>
<comment type="similarity">
    <text evidence="3">Belongs to the RimP family.</text>
</comment>
<evidence type="ECO:0000259" key="5">
    <source>
        <dbReference type="Pfam" id="PF17384"/>
    </source>
</evidence>
<dbReference type="GO" id="GO:0000028">
    <property type="term" value="P:ribosomal small subunit assembly"/>
    <property type="evidence" value="ECO:0007669"/>
    <property type="project" value="TreeGrafter"/>
</dbReference>
<dbReference type="Pfam" id="PF02576">
    <property type="entry name" value="RimP_N"/>
    <property type="match status" value="1"/>
</dbReference>
<evidence type="ECO:0000256" key="1">
    <source>
        <dbReference type="ARBA" id="ARBA00022490"/>
    </source>
</evidence>
<dbReference type="InterPro" id="IPR036847">
    <property type="entry name" value="RimP_C_sf"/>
</dbReference>
<dbReference type="HAMAP" id="MF_01077">
    <property type="entry name" value="RimP"/>
    <property type="match status" value="1"/>
</dbReference>
<dbReference type="EMBL" id="FTPK01000001">
    <property type="protein sequence ID" value="SIT66200.1"/>
    <property type="molecule type" value="Genomic_DNA"/>
</dbReference>
<accession>A0A1R3VNP7</accession>
<dbReference type="STRING" id="233100.SAMN05216526_0510"/>
<comment type="subcellular location">
    <subcellularLocation>
        <location evidence="3">Cytoplasm</location>
    </subcellularLocation>
</comment>
<dbReference type="SUPFAM" id="SSF74942">
    <property type="entry name" value="YhbC-like, C-terminal domain"/>
    <property type="match status" value="1"/>
</dbReference>
<dbReference type="InterPro" id="IPR003728">
    <property type="entry name" value="Ribosome_maturation_RimP"/>
</dbReference>
<dbReference type="PANTHER" id="PTHR33867">
    <property type="entry name" value="RIBOSOME MATURATION FACTOR RIMP"/>
    <property type="match status" value="1"/>
</dbReference>
<comment type="function">
    <text evidence="3">Required for maturation of 30S ribosomal subunits.</text>
</comment>
<keyword evidence="7" id="KW-1185">Reference proteome</keyword>
<dbReference type="OrthoDB" id="9805006at2"/>
<evidence type="ECO:0000313" key="7">
    <source>
        <dbReference type="Proteomes" id="UP000223759"/>
    </source>
</evidence>
<dbReference type="Pfam" id="PF17384">
    <property type="entry name" value="DUF150_C"/>
    <property type="match status" value="1"/>
</dbReference>
<dbReference type="GO" id="GO:0006412">
    <property type="term" value="P:translation"/>
    <property type="evidence" value="ECO:0007669"/>
    <property type="project" value="TreeGrafter"/>
</dbReference>
<gene>
    <name evidence="3" type="primary">rimP</name>
    <name evidence="6" type="ORF">SAMN05216526_0510</name>
</gene>
<keyword evidence="1 3" id="KW-0963">Cytoplasm</keyword>
<feature type="domain" description="Ribosome maturation factor RimP C-terminal" evidence="5">
    <location>
        <begin position="86"/>
        <end position="150"/>
    </location>
</feature>
<dbReference type="NCBIfam" id="NF000927">
    <property type="entry name" value="PRK00092.1-1"/>
    <property type="match status" value="1"/>
</dbReference>
<dbReference type="PANTHER" id="PTHR33867:SF1">
    <property type="entry name" value="RIBOSOME MATURATION FACTOR RIMP"/>
    <property type="match status" value="1"/>
</dbReference>
<dbReference type="RefSeq" id="WP_076754645.1">
    <property type="nucleotide sequence ID" value="NZ_CP023018.1"/>
</dbReference>
<evidence type="ECO:0000256" key="3">
    <source>
        <dbReference type="HAMAP-Rule" id="MF_01077"/>
    </source>
</evidence>
<name>A0A1R3VNP7_9GAMM</name>
<sequence>MRQDSAKIQGLIAPVIQAMGFDLWGLEYQLHGNSALLRVFIDADAGVTLDDCAAVSDQVSGVLDVEDPIPVAYRLEVSSPGVNRPLFEAGHYARYQGEKIKLRTQWPVEGRRNFSGVIQKADPDVVELLVDDELIQVPLQAVARARLLGELEVRKSRS</sequence>
<protein>
    <recommendedName>
        <fullName evidence="3">Ribosome maturation factor RimP</fullName>
    </recommendedName>
</protein>
<organism evidence="6 7">
    <name type="scientific">Ectothiorhodosinus mongolicus</name>
    <dbReference type="NCBI Taxonomy" id="233100"/>
    <lineage>
        <taxon>Bacteria</taxon>
        <taxon>Pseudomonadati</taxon>
        <taxon>Pseudomonadota</taxon>
        <taxon>Gammaproteobacteria</taxon>
        <taxon>Chromatiales</taxon>
        <taxon>Ectothiorhodospiraceae</taxon>
        <taxon>Ectothiorhodosinus</taxon>
    </lineage>
</organism>
<dbReference type="FunFam" id="3.30.300.70:FF:000001">
    <property type="entry name" value="Ribosome maturation factor RimP"/>
    <property type="match status" value="1"/>
</dbReference>
<dbReference type="GO" id="GO:0005829">
    <property type="term" value="C:cytosol"/>
    <property type="evidence" value="ECO:0007669"/>
    <property type="project" value="TreeGrafter"/>
</dbReference>
<keyword evidence="2 3" id="KW-0690">Ribosome biogenesis</keyword>
<evidence type="ECO:0000256" key="2">
    <source>
        <dbReference type="ARBA" id="ARBA00022517"/>
    </source>
</evidence>
<dbReference type="InterPro" id="IPR028989">
    <property type="entry name" value="RimP_N"/>
</dbReference>
<dbReference type="AlphaFoldDB" id="A0A1R3VNP7"/>
<reference evidence="6 7" key="1">
    <citation type="submission" date="2017-01" db="EMBL/GenBank/DDBJ databases">
        <authorList>
            <person name="Mah S.A."/>
            <person name="Swanson W.J."/>
            <person name="Moy G.W."/>
            <person name="Vacquier V.D."/>
        </authorList>
    </citation>
    <scope>NUCLEOTIDE SEQUENCE [LARGE SCALE GENOMIC DNA]</scope>
    <source>
        <strain evidence="6 7">M9</strain>
    </source>
</reference>
<proteinExistence type="inferred from homology"/>
<dbReference type="InterPro" id="IPR035956">
    <property type="entry name" value="RimP_N_sf"/>
</dbReference>
<feature type="domain" description="Ribosome maturation factor RimP N-terminal" evidence="4">
    <location>
        <begin position="11"/>
        <end position="82"/>
    </location>
</feature>
<dbReference type="Gene3D" id="2.30.30.180">
    <property type="entry name" value="Ribosome maturation factor RimP, C-terminal domain"/>
    <property type="match status" value="1"/>
</dbReference>
<evidence type="ECO:0000259" key="4">
    <source>
        <dbReference type="Pfam" id="PF02576"/>
    </source>
</evidence>
<dbReference type="SUPFAM" id="SSF75420">
    <property type="entry name" value="YhbC-like, N-terminal domain"/>
    <property type="match status" value="1"/>
</dbReference>
<evidence type="ECO:0000313" key="6">
    <source>
        <dbReference type="EMBL" id="SIT66200.1"/>
    </source>
</evidence>